<sequence>MGESGIPEENILLNYGNDPYTNHKKYPECLSKDKYFYKFERDLFISTEKEDYWANNELTSSTIKQNI</sequence>
<dbReference type="Proteomes" id="UP000035680">
    <property type="component" value="Unassembled WGS sequence"/>
</dbReference>
<evidence type="ECO:0000313" key="2">
    <source>
        <dbReference type="WBParaSite" id="SVE_0734400.1"/>
    </source>
</evidence>
<organism evidence="1 2">
    <name type="scientific">Strongyloides venezuelensis</name>
    <name type="common">Threadworm</name>
    <dbReference type="NCBI Taxonomy" id="75913"/>
    <lineage>
        <taxon>Eukaryota</taxon>
        <taxon>Metazoa</taxon>
        <taxon>Ecdysozoa</taxon>
        <taxon>Nematoda</taxon>
        <taxon>Chromadorea</taxon>
        <taxon>Rhabditida</taxon>
        <taxon>Tylenchina</taxon>
        <taxon>Panagrolaimomorpha</taxon>
        <taxon>Strongyloidoidea</taxon>
        <taxon>Strongyloididae</taxon>
        <taxon>Strongyloides</taxon>
    </lineage>
</organism>
<name>A0A0K0FEQ9_STRVS</name>
<protein>
    <submittedName>
        <fullName evidence="2">Uncharacterized protein</fullName>
    </submittedName>
</protein>
<accession>A0A0K0FEQ9</accession>
<reference evidence="1" key="1">
    <citation type="submission" date="2014-07" db="EMBL/GenBank/DDBJ databases">
        <authorList>
            <person name="Martin A.A"/>
            <person name="De Silva N."/>
        </authorList>
    </citation>
    <scope>NUCLEOTIDE SEQUENCE</scope>
</reference>
<reference evidence="2" key="2">
    <citation type="submission" date="2015-08" db="UniProtKB">
        <authorList>
            <consortium name="WormBaseParasite"/>
        </authorList>
    </citation>
    <scope>IDENTIFICATION</scope>
</reference>
<keyword evidence="1" id="KW-1185">Reference proteome</keyword>
<dbReference type="WBParaSite" id="SVE_0734400.1">
    <property type="protein sequence ID" value="SVE_0734400.1"/>
    <property type="gene ID" value="SVE_0734400"/>
</dbReference>
<evidence type="ECO:0000313" key="1">
    <source>
        <dbReference type="Proteomes" id="UP000035680"/>
    </source>
</evidence>
<proteinExistence type="predicted"/>
<dbReference type="AlphaFoldDB" id="A0A0K0FEQ9"/>